<evidence type="ECO:0000256" key="2">
    <source>
        <dbReference type="HAMAP-Rule" id="MF_01477"/>
    </source>
</evidence>
<gene>
    <name evidence="2" type="primary">rsfS</name>
    <name evidence="3" type="ORF">EDD63_10161</name>
</gene>
<dbReference type="InterPro" id="IPR004394">
    <property type="entry name" value="Iojap/RsfS/C7orf30"/>
</dbReference>
<accession>A0A4R8A6R2</accession>
<dbReference type="InterPro" id="IPR043519">
    <property type="entry name" value="NT_sf"/>
</dbReference>
<sequence>MMENKVQVILEAIANTKGEDVMMYDFTSLNPFIDRVIITSADNLRQVYAIASNIEDALKENDLRIHHFEGDKNSRWILIDADEVIVHVFLDEERSVYKLERLYGDLPRLETHV</sequence>
<dbReference type="GO" id="GO:0017148">
    <property type="term" value="P:negative regulation of translation"/>
    <property type="evidence" value="ECO:0007669"/>
    <property type="project" value="UniProtKB-UniRule"/>
</dbReference>
<comment type="subcellular location">
    <subcellularLocation>
        <location evidence="2">Cytoplasm</location>
    </subcellularLocation>
</comment>
<dbReference type="AlphaFoldDB" id="A0A4R8A6R2"/>
<proteinExistence type="inferred from homology"/>
<dbReference type="EMBL" id="SODD01000001">
    <property type="protein sequence ID" value="TDW26346.1"/>
    <property type="molecule type" value="Genomic_DNA"/>
</dbReference>
<dbReference type="GO" id="GO:0043023">
    <property type="term" value="F:ribosomal large subunit binding"/>
    <property type="evidence" value="ECO:0007669"/>
    <property type="project" value="TreeGrafter"/>
</dbReference>
<dbReference type="NCBIfam" id="TIGR00090">
    <property type="entry name" value="rsfS_iojap_ybeB"/>
    <property type="match status" value="1"/>
</dbReference>
<dbReference type="SUPFAM" id="SSF81301">
    <property type="entry name" value="Nucleotidyltransferase"/>
    <property type="match status" value="1"/>
</dbReference>
<dbReference type="Proteomes" id="UP000294743">
    <property type="component" value="Unassembled WGS sequence"/>
</dbReference>
<dbReference type="GO" id="GO:0042256">
    <property type="term" value="P:cytosolic ribosome assembly"/>
    <property type="evidence" value="ECO:0007669"/>
    <property type="project" value="UniProtKB-UniRule"/>
</dbReference>
<dbReference type="PANTHER" id="PTHR21043:SF0">
    <property type="entry name" value="MITOCHONDRIAL ASSEMBLY OF RIBOSOMAL LARGE SUBUNIT PROTEIN 1"/>
    <property type="match status" value="1"/>
</dbReference>
<keyword evidence="4" id="KW-1185">Reference proteome</keyword>
<protein>
    <recommendedName>
        <fullName evidence="2">Ribosomal silencing factor RsfS</fullName>
    </recommendedName>
</protein>
<dbReference type="RefSeq" id="WP_243833707.1">
    <property type="nucleotide sequence ID" value="NZ_SODD01000001.1"/>
</dbReference>
<name>A0A4R8A6R2_9FIRM</name>
<evidence type="ECO:0000313" key="3">
    <source>
        <dbReference type="EMBL" id="TDW26346.1"/>
    </source>
</evidence>
<dbReference type="HAMAP" id="MF_01477">
    <property type="entry name" value="Iojap_RsfS"/>
    <property type="match status" value="1"/>
</dbReference>
<comment type="caution">
    <text evidence="3">The sequence shown here is derived from an EMBL/GenBank/DDBJ whole genome shotgun (WGS) entry which is preliminary data.</text>
</comment>
<dbReference type="Pfam" id="PF02410">
    <property type="entry name" value="RsfS"/>
    <property type="match status" value="1"/>
</dbReference>
<reference evidence="3 4" key="1">
    <citation type="submission" date="2019-03" db="EMBL/GenBank/DDBJ databases">
        <title>Genomic Encyclopedia of Type Strains, Phase IV (KMG-IV): sequencing the most valuable type-strain genomes for metagenomic binning, comparative biology and taxonomic classification.</title>
        <authorList>
            <person name="Goeker M."/>
        </authorList>
    </citation>
    <scope>NUCLEOTIDE SEQUENCE [LARGE SCALE GENOMIC DNA]</scope>
    <source>
        <strain evidence="3 4">DSM 28867</strain>
    </source>
</reference>
<dbReference type="PANTHER" id="PTHR21043">
    <property type="entry name" value="IOJAP SUPERFAMILY ORTHOLOG"/>
    <property type="match status" value="1"/>
</dbReference>
<comment type="similarity">
    <text evidence="1 2">Belongs to the Iojap/RsfS family.</text>
</comment>
<dbReference type="Gene3D" id="3.30.460.10">
    <property type="entry name" value="Beta Polymerase, domain 2"/>
    <property type="match status" value="1"/>
</dbReference>
<keyword evidence="2" id="KW-0678">Repressor</keyword>
<keyword evidence="2" id="KW-0810">Translation regulation</keyword>
<comment type="subunit">
    <text evidence="2">Interacts with ribosomal protein uL14 (rplN).</text>
</comment>
<evidence type="ECO:0000313" key="4">
    <source>
        <dbReference type="Proteomes" id="UP000294743"/>
    </source>
</evidence>
<evidence type="ECO:0000256" key="1">
    <source>
        <dbReference type="ARBA" id="ARBA00010574"/>
    </source>
</evidence>
<organism evidence="3 4">
    <name type="scientific">Breznakia blatticola</name>
    <dbReference type="NCBI Taxonomy" id="1754012"/>
    <lineage>
        <taxon>Bacteria</taxon>
        <taxon>Bacillati</taxon>
        <taxon>Bacillota</taxon>
        <taxon>Erysipelotrichia</taxon>
        <taxon>Erysipelotrichales</taxon>
        <taxon>Erysipelotrichaceae</taxon>
        <taxon>Breznakia</taxon>
    </lineage>
</organism>
<keyword evidence="2" id="KW-0963">Cytoplasm</keyword>
<dbReference type="GO" id="GO:0090071">
    <property type="term" value="P:negative regulation of ribosome biogenesis"/>
    <property type="evidence" value="ECO:0007669"/>
    <property type="project" value="UniProtKB-UniRule"/>
</dbReference>
<comment type="function">
    <text evidence="2">Functions as a ribosomal silencing factor. Interacts with ribosomal protein uL14 (rplN), blocking formation of intersubunit bridge B8. Prevents association of the 30S and 50S ribosomal subunits and the formation of functional ribosomes, thus repressing translation.</text>
</comment>
<dbReference type="GO" id="GO:0005737">
    <property type="term" value="C:cytoplasm"/>
    <property type="evidence" value="ECO:0007669"/>
    <property type="project" value="UniProtKB-SubCell"/>
</dbReference>